<dbReference type="EMBL" id="AP025628">
    <property type="protein sequence ID" value="BDG60163.1"/>
    <property type="molecule type" value="Genomic_DNA"/>
</dbReference>
<dbReference type="Gene3D" id="3.30.590.10">
    <property type="entry name" value="Glutamine synthetase/guanido kinase, catalytic domain"/>
    <property type="match status" value="1"/>
</dbReference>
<organism evidence="9 10">
    <name type="scientific">Caldinitratiruptor microaerophilus</name>
    <dbReference type="NCBI Taxonomy" id="671077"/>
    <lineage>
        <taxon>Bacteria</taxon>
        <taxon>Bacillati</taxon>
        <taxon>Bacillota</taxon>
        <taxon>Clostridia</taxon>
        <taxon>Eubacteriales</taxon>
        <taxon>Symbiobacteriaceae</taxon>
        <taxon>Caldinitratiruptor</taxon>
    </lineage>
</organism>
<dbReference type="InterPro" id="IPR014746">
    <property type="entry name" value="Gln_synth/guanido_kin_cat_dom"/>
</dbReference>
<proteinExistence type="inferred from homology"/>
<evidence type="ECO:0000256" key="2">
    <source>
        <dbReference type="ARBA" id="ARBA00022598"/>
    </source>
</evidence>
<reference evidence="9" key="1">
    <citation type="submission" date="2022-03" db="EMBL/GenBank/DDBJ databases">
        <title>Complete genome sequence of Caldinitratiruptor microaerophilus.</title>
        <authorList>
            <person name="Mukaiyama R."/>
            <person name="Nishiyama T."/>
            <person name="Ueda K."/>
        </authorList>
    </citation>
    <scope>NUCLEOTIDE SEQUENCE</scope>
    <source>
        <strain evidence="9">JCM 16183</strain>
    </source>
</reference>
<evidence type="ECO:0000313" key="10">
    <source>
        <dbReference type="Proteomes" id="UP001163687"/>
    </source>
</evidence>
<name>A0AA35CKM3_9FIRM</name>
<dbReference type="FunFam" id="3.30.590.10:FF:000005">
    <property type="entry name" value="Probable glutamine synthetase"/>
    <property type="match status" value="1"/>
</dbReference>
<sequence>MADSQSRQASRLDLAQLRRLVEIGEIDTVITAFADMQGRLMGKRVSAEFFLEHVTEDGIHFCNYLLGTDMEMTCPPGFRLMSWEQGYGDWLARPDWSTLRRIPWLEKTALVLADAEFEDGTPVPVAPRQVLRRQLEKARAMGFTVMAAAELEYYLIRDDYDTARRKNYHGLEPYGWYNEDYHILQGTRGEPIHRQIRLGMQAAGIPIEFTKGEAGVGQHEANIRFAEALESADRAILFKHGAKEIALRSGCSITFMAKPDHTWTGSSGHLHLSLWDLAGSRNLFPADGDPHGMSDIMRWFLGGLLACAQDLSVFFAPNVNSYKRYAVASWAPVNVAWARDNRTCGFRIVGHGPSLRIEDRIPGADINPYLAFAAAIGAGLYGIEHKIDPGPEFHGNAYAAAKVPRVPRSLYEAIDRLERSEAARAIFGTEVVEHYLNAARVEQQAYDAVVTCWERERYYERG</sequence>
<dbReference type="SUPFAM" id="SSF54368">
    <property type="entry name" value="Glutamine synthetase, N-terminal domain"/>
    <property type="match status" value="1"/>
</dbReference>
<feature type="domain" description="GS beta-grasp" evidence="7">
    <location>
        <begin position="24"/>
        <end position="120"/>
    </location>
</feature>
<dbReference type="AlphaFoldDB" id="A0AA35CKM3"/>
<dbReference type="GO" id="GO:0006576">
    <property type="term" value="P:biogenic amine metabolic process"/>
    <property type="evidence" value="ECO:0007669"/>
    <property type="project" value="UniProtKB-ARBA"/>
</dbReference>
<dbReference type="RefSeq" id="WP_264844227.1">
    <property type="nucleotide sequence ID" value="NZ_AP025628.1"/>
</dbReference>
<dbReference type="GO" id="GO:0004356">
    <property type="term" value="F:glutamine synthetase activity"/>
    <property type="evidence" value="ECO:0007669"/>
    <property type="project" value="InterPro"/>
</dbReference>
<evidence type="ECO:0000256" key="4">
    <source>
        <dbReference type="ARBA" id="ARBA00022840"/>
    </source>
</evidence>
<dbReference type="KEGG" id="cmic:caldi_12530"/>
<keyword evidence="4" id="KW-0067">ATP-binding</keyword>
<keyword evidence="3" id="KW-0547">Nucleotide-binding</keyword>
<evidence type="ECO:0000256" key="5">
    <source>
        <dbReference type="PROSITE-ProRule" id="PRU01330"/>
    </source>
</evidence>
<feature type="domain" description="GS catalytic" evidence="8">
    <location>
        <begin position="127"/>
        <end position="462"/>
    </location>
</feature>
<dbReference type="Pfam" id="PF00120">
    <property type="entry name" value="Gln-synt_C"/>
    <property type="match status" value="1"/>
</dbReference>
<dbReference type="GO" id="GO:0006542">
    <property type="term" value="P:glutamine biosynthetic process"/>
    <property type="evidence" value="ECO:0007669"/>
    <property type="project" value="InterPro"/>
</dbReference>
<evidence type="ECO:0000313" key="9">
    <source>
        <dbReference type="EMBL" id="BDG60163.1"/>
    </source>
</evidence>
<dbReference type="GO" id="GO:0042402">
    <property type="term" value="P:biogenic amine catabolic process"/>
    <property type="evidence" value="ECO:0007669"/>
    <property type="project" value="UniProtKB-ARBA"/>
</dbReference>
<keyword evidence="2" id="KW-0436">Ligase</keyword>
<dbReference type="SUPFAM" id="SSF55931">
    <property type="entry name" value="Glutamine synthetase/guanido kinase"/>
    <property type="match status" value="1"/>
</dbReference>
<evidence type="ECO:0000256" key="1">
    <source>
        <dbReference type="ARBA" id="ARBA00009897"/>
    </source>
</evidence>
<dbReference type="InterPro" id="IPR036651">
    <property type="entry name" value="Gln_synt_N_sf"/>
</dbReference>
<dbReference type="GO" id="GO:0005524">
    <property type="term" value="F:ATP binding"/>
    <property type="evidence" value="ECO:0007669"/>
    <property type="project" value="UniProtKB-KW"/>
</dbReference>
<gene>
    <name evidence="9" type="ORF">caldi_12530</name>
</gene>
<evidence type="ECO:0000256" key="3">
    <source>
        <dbReference type="ARBA" id="ARBA00022741"/>
    </source>
</evidence>
<evidence type="ECO:0000259" key="8">
    <source>
        <dbReference type="PROSITE" id="PS51987"/>
    </source>
</evidence>
<dbReference type="PROSITE" id="PS51987">
    <property type="entry name" value="GS_CATALYTIC"/>
    <property type="match status" value="1"/>
</dbReference>
<accession>A0AA35CKM3</accession>
<dbReference type="PROSITE" id="PS51986">
    <property type="entry name" value="GS_BETA_GRASP"/>
    <property type="match status" value="1"/>
</dbReference>
<evidence type="ECO:0000259" key="7">
    <source>
        <dbReference type="PROSITE" id="PS51986"/>
    </source>
</evidence>
<dbReference type="Proteomes" id="UP001163687">
    <property type="component" value="Chromosome"/>
</dbReference>
<dbReference type="PANTHER" id="PTHR43785">
    <property type="entry name" value="GAMMA-GLUTAMYLPUTRESCINE SYNTHETASE"/>
    <property type="match status" value="1"/>
</dbReference>
<comment type="similarity">
    <text evidence="1 5 6">Belongs to the glutamine synthetase family.</text>
</comment>
<dbReference type="InterPro" id="IPR008146">
    <property type="entry name" value="Gln_synth_cat_dom"/>
</dbReference>
<protein>
    <submittedName>
        <fullName evidence="9">Glutamine synthetase</fullName>
    </submittedName>
</protein>
<evidence type="ECO:0000256" key="6">
    <source>
        <dbReference type="RuleBase" id="RU000384"/>
    </source>
</evidence>
<dbReference type="Gene3D" id="3.10.20.70">
    <property type="entry name" value="Glutamine synthetase, N-terminal domain"/>
    <property type="match status" value="1"/>
</dbReference>
<dbReference type="SMART" id="SM01230">
    <property type="entry name" value="Gln-synt_C"/>
    <property type="match status" value="1"/>
</dbReference>
<dbReference type="PANTHER" id="PTHR43785:SF12">
    <property type="entry name" value="TYPE-1 GLUTAMINE SYNTHETASE 2"/>
    <property type="match status" value="1"/>
</dbReference>
<dbReference type="InterPro" id="IPR008147">
    <property type="entry name" value="Gln_synt_N"/>
</dbReference>
<keyword evidence="10" id="KW-1185">Reference proteome</keyword>